<dbReference type="GO" id="GO:0003677">
    <property type="term" value="F:DNA binding"/>
    <property type="evidence" value="ECO:0007669"/>
    <property type="project" value="UniProtKB-KW"/>
</dbReference>
<dbReference type="InterPro" id="IPR004589">
    <property type="entry name" value="DNA_helicase_ATP-dep_RecQ"/>
</dbReference>
<dbReference type="Pfam" id="PF00570">
    <property type="entry name" value="HRDC"/>
    <property type="match status" value="1"/>
</dbReference>
<proteinExistence type="inferred from homology"/>
<evidence type="ECO:0000256" key="3">
    <source>
        <dbReference type="ARBA" id="ARBA00005446"/>
    </source>
</evidence>
<evidence type="ECO:0000259" key="18">
    <source>
        <dbReference type="PROSITE" id="PS51192"/>
    </source>
</evidence>
<evidence type="ECO:0000256" key="6">
    <source>
        <dbReference type="ARBA" id="ARBA00022763"/>
    </source>
</evidence>
<dbReference type="PROSITE" id="PS50967">
    <property type="entry name" value="HRDC"/>
    <property type="match status" value="1"/>
</dbReference>
<keyword evidence="11" id="KW-0238">DNA-binding</keyword>
<evidence type="ECO:0000256" key="12">
    <source>
        <dbReference type="ARBA" id="ARBA00023172"/>
    </source>
</evidence>
<dbReference type="PROSITE" id="PS51194">
    <property type="entry name" value="HELICASE_CTER"/>
    <property type="match status" value="1"/>
</dbReference>
<dbReference type="GO" id="GO:0006310">
    <property type="term" value="P:DNA recombination"/>
    <property type="evidence" value="ECO:0007669"/>
    <property type="project" value="UniProtKB-UniRule"/>
</dbReference>
<evidence type="ECO:0000256" key="10">
    <source>
        <dbReference type="ARBA" id="ARBA00022840"/>
    </source>
</evidence>
<dbReference type="NCBIfam" id="TIGR00614">
    <property type="entry name" value="recQ_fam"/>
    <property type="match status" value="1"/>
</dbReference>
<comment type="catalytic activity">
    <reaction evidence="15">
        <text>Couples ATP hydrolysis with the unwinding of duplex DNA by translocating in the 3'-5' direction.</text>
        <dbReference type="EC" id="5.6.2.4"/>
    </reaction>
</comment>
<dbReference type="InterPro" id="IPR027417">
    <property type="entry name" value="P-loop_NTPase"/>
</dbReference>
<comment type="cofactor">
    <cofactor evidence="1">
        <name>Mg(2+)</name>
        <dbReference type="ChEBI" id="CHEBI:18420"/>
    </cofactor>
</comment>
<dbReference type="GO" id="GO:0043590">
    <property type="term" value="C:bacterial nucleoid"/>
    <property type="evidence" value="ECO:0007669"/>
    <property type="project" value="TreeGrafter"/>
</dbReference>
<evidence type="ECO:0000256" key="11">
    <source>
        <dbReference type="ARBA" id="ARBA00023125"/>
    </source>
</evidence>
<evidence type="ECO:0000256" key="14">
    <source>
        <dbReference type="ARBA" id="ARBA00023235"/>
    </source>
</evidence>
<keyword evidence="6" id="KW-0227">DNA damage</keyword>
<dbReference type="RefSeq" id="WP_009419726.1">
    <property type="nucleotide sequence ID" value="NZ_CAJPNJ010000019.1"/>
</dbReference>
<dbReference type="AlphaFoldDB" id="A0AA46WAL3"/>
<sequence>MEMTKDDLHNALKHYFGFEAFKGHQEEIITSVINKENTFVIMPTGGGKSLCYQLPALVLEGTAIVISPLIALMKNQVDAMRGISSTDSIAHVLNSSLTKNEIREVMEDISAGKTKLLYVAPESLIKEEYANFLKTVPISFVAVDEAHCISEWGHDFRPEYRNIRTIIERLGSNIPIVALTATATPKVQEDILKNLGMQEANVFKSSFNRPNLYYEVRPKTKNVDADIIRFVKQNSKKSGIIYCLSRKKVEDLAQTLQVNGISAVPYHAGLDAKTRAKHQDMFLMEEVDVVVATIAFGMGIDKPDVRFVIHHDIPKSIESYYQETGRAGRDGGEGHCLAFYSYKDVEKLEKFMIGKPIAEQEIGQALLQDIVAYAETSSSRRKFILHYFGEEFDEVNGEGANMDDNVRFPKEKKEAKDDVVKLLNVIIATKQKFKAKEIVNTLIGKVSAIIKAHRIDEQEFFGIGKEKDDAYWMALLRQVMVNGLIRKDIETYGVMFITDKGKEFLKDVPSFMMTEDHSYEEEPEDINSANAVAADPVLLEMLKDLRKKVAKQKGVPPFVVFQDPSLEDMALKYPITIQELTNVHGIGEGKAKKYGSEFVKLIERYVEENDIVRAEDLIVKTTGSNSALKLFIIQNIDRKLPLPDIAQAKGLEMDEFLKEMEQIVYSGTKLNIDYWVNEIFDEEQQEELHEYFMEAESDKISLASKEFAGDYEDDELRIYRLKFISEVAN</sequence>
<evidence type="ECO:0000256" key="9">
    <source>
        <dbReference type="ARBA" id="ARBA00022833"/>
    </source>
</evidence>
<keyword evidence="5" id="KW-0547">Nucleotide-binding</keyword>
<dbReference type="SMART" id="SM00490">
    <property type="entry name" value="HELICc"/>
    <property type="match status" value="1"/>
</dbReference>
<keyword evidence="4" id="KW-0479">Metal-binding</keyword>
<dbReference type="InterPro" id="IPR036388">
    <property type="entry name" value="WH-like_DNA-bd_sf"/>
</dbReference>
<accession>A0AA46WAL3</accession>
<dbReference type="SUPFAM" id="SSF47819">
    <property type="entry name" value="HRDC-like"/>
    <property type="match status" value="1"/>
</dbReference>
<evidence type="ECO:0000259" key="19">
    <source>
        <dbReference type="PROSITE" id="PS51194"/>
    </source>
</evidence>
<dbReference type="SMART" id="SM00487">
    <property type="entry name" value="DEXDc"/>
    <property type="match status" value="1"/>
</dbReference>
<name>A0AA46WAL3_CAPOC</name>
<dbReference type="GO" id="GO:0005524">
    <property type="term" value="F:ATP binding"/>
    <property type="evidence" value="ECO:0007669"/>
    <property type="project" value="UniProtKB-KW"/>
</dbReference>
<dbReference type="InterPro" id="IPR010997">
    <property type="entry name" value="HRDC-like_sf"/>
</dbReference>
<dbReference type="EC" id="5.6.2.4" evidence="16"/>
<dbReference type="Pfam" id="PF16124">
    <property type="entry name" value="RecQ_Zn_bind"/>
    <property type="match status" value="1"/>
</dbReference>
<dbReference type="GO" id="GO:0043138">
    <property type="term" value="F:3'-5' DNA helicase activity"/>
    <property type="evidence" value="ECO:0007669"/>
    <property type="project" value="UniProtKB-EC"/>
</dbReference>
<dbReference type="InterPro" id="IPR018982">
    <property type="entry name" value="RQC_domain"/>
</dbReference>
<dbReference type="InterPro" id="IPR032284">
    <property type="entry name" value="RecQ_Zn-bd"/>
</dbReference>
<keyword evidence="8 20" id="KW-0347">Helicase</keyword>
<evidence type="ECO:0000256" key="8">
    <source>
        <dbReference type="ARBA" id="ARBA00022806"/>
    </source>
</evidence>
<dbReference type="InterPro" id="IPR014001">
    <property type="entry name" value="Helicase_ATP-bd"/>
</dbReference>
<dbReference type="Pfam" id="PF00271">
    <property type="entry name" value="Helicase_C"/>
    <property type="match status" value="1"/>
</dbReference>
<evidence type="ECO:0000256" key="16">
    <source>
        <dbReference type="NCBIfam" id="TIGR01389"/>
    </source>
</evidence>
<evidence type="ECO:0000256" key="15">
    <source>
        <dbReference type="ARBA" id="ARBA00034617"/>
    </source>
</evidence>
<reference evidence="20" key="1">
    <citation type="submission" date="2022-10" db="EMBL/GenBank/DDBJ databases">
        <title>Complete genome sequence of Capnocytophaga ochracea KCOM 2812 isolated from actinomycosis lesion.</title>
        <authorList>
            <person name="Kook J.-K."/>
            <person name="Park S.-N."/>
            <person name="Lim Y.K."/>
        </authorList>
    </citation>
    <scope>NUCLEOTIDE SEQUENCE</scope>
    <source>
        <strain evidence="20">KCOM 28121</strain>
    </source>
</reference>
<dbReference type="GO" id="GO:0009378">
    <property type="term" value="F:four-way junction helicase activity"/>
    <property type="evidence" value="ECO:0007669"/>
    <property type="project" value="TreeGrafter"/>
</dbReference>
<dbReference type="Pfam" id="PF21220">
    <property type="entry name" value="RecQ-1-like_HTH"/>
    <property type="match status" value="1"/>
</dbReference>
<evidence type="ECO:0000256" key="13">
    <source>
        <dbReference type="ARBA" id="ARBA00023204"/>
    </source>
</evidence>
<dbReference type="CDD" id="cd17920">
    <property type="entry name" value="DEXHc_RecQ"/>
    <property type="match status" value="1"/>
</dbReference>
<organism evidence="20 21">
    <name type="scientific">Capnocytophaga ochracea</name>
    <dbReference type="NCBI Taxonomy" id="1018"/>
    <lineage>
        <taxon>Bacteria</taxon>
        <taxon>Pseudomonadati</taxon>
        <taxon>Bacteroidota</taxon>
        <taxon>Flavobacteriia</taxon>
        <taxon>Flavobacteriales</taxon>
        <taxon>Flavobacteriaceae</taxon>
        <taxon>Capnocytophaga</taxon>
    </lineage>
</organism>
<dbReference type="Pfam" id="PF09382">
    <property type="entry name" value="RQC"/>
    <property type="match status" value="1"/>
</dbReference>
<dbReference type="Gene3D" id="1.10.10.1390">
    <property type="entry name" value="ATP-dependent DNA helicase RecQ"/>
    <property type="match status" value="1"/>
</dbReference>
<dbReference type="InterPro" id="IPR048671">
    <property type="entry name" value="RecQ-1-like_HTH"/>
</dbReference>
<dbReference type="GO" id="GO:0009432">
    <property type="term" value="P:SOS response"/>
    <property type="evidence" value="ECO:0007669"/>
    <property type="project" value="UniProtKB-UniRule"/>
</dbReference>
<keyword evidence="13" id="KW-0234">DNA repair</keyword>
<dbReference type="FunFam" id="3.40.50.300:FF:001051">
    <property type="entry name" value="ATP-dependent DNA helicase RecQ"/>
    <property type="match status" value="1"/>
</dbReference>
<dbReference type="SUPFAM" id="SSF52540">
    <property type="entry name" value="P-loop containing nucleoside triphosphate hydrolases"/>
    <property type="match status" value="1"/>
</dbReference>
<dbReference type="SMART" id="SM00341">
    <property type="entry name" value="HRDC"/>
    <property type="match status" value="1"/>
</dbReference>
<dbReference type="FunFam" id="3.40.50.300:FF:000156">
    <property type="entry name" value="ATP-dependent DNA helicase recQ"/>
    <property type="match status" value="1"/>
</dbReference>
<dbReference type="Pfam" id="PF00270">
    <property type="entry name" value="DEAD"/>
    <property type="match status" value="1"/>
</dbReference>
<comment type="similarity">
    <text evidence="3">Belongs to the helicase family. RecQ subfamily.</text>
</comment>
<feature type="domain" description="Helicase ATP-binding" evidence="18">
    <location>
        <begin position="29"/>
        <end position="201"/>
    </location>
</feature>
<dbReference type="PANTHER" id="PTHR13710:SF105">
    <property type="entry name" value="ATP-DEPENDENT DNA HELICASE Q1"/>
    <property type="match status" value="1"/>
</dbReference>
<keyword evidence="7 20" id="KW-0378">Hydrolase</keyword>
<protein>
    <recommendedName>
        <fullName evidence="16">DNA helicase RecQ</fullName>
        <ecNumber evidence="16">5.6.2.4</ecNumber>
    </recommendedName>
</protein>
<dbReference type="OMA" id="HHDIPKS"/>
<evidence type="ECO:0000256" key="5">
    <source>
        <dbReference type="ARBA" id="ARBA00022741"/>
    </source>
</evidence>
<evidence type="ECO:0000259" key="17">
    <source>
        <dbReference type="PROSITE" id="PS50967"/>
    </source>
</evidence>
<dbReference type="InterPro" id="IPR006293">
    <property type="entry name" value="DNA_helicase_ATP-dep_RecQ_bac"/>
</dbReference>
<dbReference type="SMART" id="SM00956">
    <property type="entry name" value="RQC"/>
    <property type="match status" value="1"/>
</dbReference>
<dbReference type="GO" id="GO:0046872">
    <property type="term" value="F:metal ion binding"/>
    <property type="evidence" value="ECO:0007669"/>
    <property type="project" value="UniProtKB-KW"/>
</dbReference>
<gene>
    <name evidence="20" type="primary">recQ</name>
    <name evidence="20" type="ORF">OL231_01415</name>
</gene>
<evidence type="ECO:0000256" key="2">
    <source>
        <dbReference type="ARBA" id="ARBA00001947"/>
    </source>
</evidence>
<dbReference type="Gene3D" id="3.40.50.300">
    <property type="entry name" value="P-loop containing nucleotide triphosphate hydrolases"/>
    <property type="match status" value="2"/>
</dbReference>
<feature type="domain" description="HRDC" evidence="17">
    <location>
        <begin position="532"/>
        <end position="612"/>
    </location>
</feature>
<evidence type="ECO:0000313" key="21">
    <source>
        <dbReference type="Proteomes" id="UP001163262"/>
    </source>
</evidence>
<dbReference type="SUPFAM" id="SSF46785">
    <property type="entry name" value="Winged helix' DNA-binding domain"/>
    <property type="match status" value="1"/>
</dbReference>
<dbReference type="GO" id="GO:0030894">
    <property type="term" value="C:replisome"/>
    <property type="evidence" value="ECO:0007669"/>
    <property type="project" value="TreeGrafter"/>
</dbReference>
<dbReference type="PROSITE" id="PS51192">
    <property type="entry name" value="HELICASE_ATP_BIND_1"/>
    <property type="match status" value="1"/>
</dbReference>
<keyword evidence="9" id="KW-0862">Zinc</keyword>
<dbReference type="Gene3D" id="1.10.10.10">
    <property type="entry name" value="Winged helix-like DNA-binding domain superfamily/Winged helix DNA-binding domain"/>
    <property type="match status" value="1"/>
</dbReference>
<comment type="cofactor">
    <cofactor evidence="2">
        <name>Zn(2+)</name>
        <dbReference type="ChEBI" id="CHEBI:29105"/>
    </cofactor>
</comment>
<dbReference type="InterPro" id="IPR044876">
    <property type="entry name" value="HRDC_dom_sf"/>
</dbReference>
<dbReference type="GO" id="GO:0005737">
    <property type="term" value="C:cytoplasm"/>
    <property type="evidence" value="ECO:0007669"/>
    <property type="project" value="TreeGrafter"/>
</dbReference>
<dbReference type="GO" id="GO:0016787">
    <property type="term" value="F:hydrolase activity"/>
    <property type="evidence" value="ECO:0007669"/>
    <property type="project" value="UniProtKB-KW"/>
</dbReference>
<keyword evidence="12" id="KW-0233">DNA recombination</keyword>
<dbReference type="NCBIfam" id="TIGR01389">
    <property type="entry name" value="recQ"/>
    <property type="match status" value="1"/>
</dbReference>
<keyword evidence="10" id="KW-0067">ATP-binding</keyword>
<dbReference type="GO" id="GO:0006260">
    <property type="term" value="P:DNA replication"/>
    <property type="evidence" value="ECO:0007669"/>
    <property type="project" value="InterPro"/>
</dbReference>
<evidence type="ECO:0000256" key="4">
    <source>
        <dbReference type="ARBA" id="ARBA00022723"/>
    </source>
</evidence>
<evidence type="ECO:0000256" key="7">
    <source>
        <dbReference type="ARBA" id="ARBA00022801"/>
    </source>
</evidence>
<dbReference type="Gene3D" id="1.10.150.80">
    <property type="entry name" value="HRDC domain"/>
    <property type="match status" value="1"/>
</dbReference>
<dbReference type="GO" id="GO:0006281">
    <property type="term" value="P:DNA repair"/>
    <property type="evidence" value="ECO:0007669"/>
    <property type="project" value="UniProtKB-KW"/>
</dbReference>
<dbReference type="InterPro" id="IPR036390">
    <property type="entry name" value="WH_DNA-bd_sf"/>
</dbReference>
<dbReference type="PANTHER" id="PTHR13710">
    <property type="entry name" value="DNA HELICASE RECQ FAMILY MEMBER"/>
    <property type="match status" value="1"/>
</dbReference>
<evidence type="ECO:0000313" key="20">
    <source>
        <dbReference type="EMBL" id="UZD41218.1"/>
    </source>
</evidence>
<dbReference type="InterPro" id="IPR002121">
    <property type="entry name" value="HRDC_dom"/>
</dbReference>
<keyword evidence="14" id="KW-0413">Isomerase</keyword>
<dbReference type="InterPro" id="IPR011545">
    <property type="entry name" value="DEAD/DEAH_box_helicase_dom"/>
</dbReference>
<dbReference type="GeneID" id="29674609"/>
<evidence type="ECO:0000256" key="1">
    <source>
        <dbReference type="ARBA" id="ARBA00001946"/>
    </source>
</evidence>
<dbReference type="CDD" id="cd18794">
    <property type="entry name" value="SF2_C_RecQ"/>
    <property type="match status" value="1"/>
</dbReference>
<dbReference type="Proteomes" id="UP001163262">
    <property type="component" value="Chromosome"/>
</dbReference>
<feature type="domain" description="Helicase C-terminal" evidence="19">
    <location>
        <begin position="222"/>
        <end position="378"/>
    </location>
</feature>
<dbReference type="InterPro" id="IPR001650">
    <property type="entry name" value="Helicase_C-like"/>
</dbReference>
<dbReference type="EMBL" id="CP110230">
    <property type="protein sequence ID" value="UZD41218.1"/>
    <property type="molecule type" value="Genomic_DNA"/>
</dbReference>